<feature type="region of interest" description="Disordered" evidence="1">
    <location>
        <begin position="431"/>
        <end position="466"/>
    </location>
</feature>
<gene>
    <name evidence="2" type="ORF">CLF_100548</name>
</gene>
<feature type="compositionally biased region" description="Basic and acidic residues" evidence="1">
    <location>
        <begin position="431"/>
        <end position="448"/>
    </location>
</feature>
<dbReference type="AlphaFoldDB" id="H2KNP9"/>
<evidence type="ECO:0000313" key="2">
    <source>
        <dbReference type="EMBL" id="GAA28711.2"/>
    </source>
</evidence>
<evidence type="ECO:0000313" key="3">
    <source>
        <dbReference type="Proteomes" id="UP000008909"/>
    </source>
</evidence>
<proteinExistence type="predicted"/>
<accession>H2KNP9</accession>
<feature type="region of interest" description="Disordered" evidence="1">
    <location>
        <begin position="582"/>
        <end position="614"/>
    </location>
</feature>
<dbReference type="EMBL" id="DF142845">
    <property type="protein sequence ID" value="GAA28711.2"/>
    <property type="molecule type" value="Genomic_DNA"/>
</dbReference>
<sequence>MAGTVYNNGHLFEDHRPWCVYAYVDRPMLTVMRVRLLLFQKSSDVLLRLTDPVLHIRRRMTQLLPKPPLGEKPKPTWSLLRRHAMIVPKDRRELRRLQQASSDASGNPILLVNSFSERSAEPRRLSSPKLLRIPMDTPDPVHKFTSDEEQAIKPLFQAPSPLRLLRLDDQTLSSSEKVTTLIEIPPEVKRLRKERNSTGETSFHKLSWPSEYSETARWYAPTKYQLLSLESLLSMVPQVVSSTPVMAPPRLLHSDLIQVNYLDSDLTDKLMEPAKLLCLPQPILQEPRMINYLNEFGRNSAGDIPESKQMFAKQDEIFLASVPNATLTNPRLNDAVHSETVTSLEVKTGYNEGKLVSDFDTTRSNPSTRHIQNDIGVEFSTLPARKENAEVKMANKAVSVTLPDMKMSRAAIDKILQVTDGQSFLSLESGDVSRSDYMRQPDTSKDNIADSNKQPSSPPSYSPGVKRPYLEAIEKKSTEIDGAKDEQVATRKNLVNQFSARSTGAERATSTFETKRNVDVQTASEAQHMHPDVVETLNELDTRLSAVDRVSLRLEEEYRRNQELLANILKLNTDVPDLAVSKPYVQDDKPNEPDTNLGRRKQKQRRTCYSETGSHPSNEVNQYFSVSNNADYVHSVLTNLRVVLTVYAYWVTGIWRPTSAALNRKREQARLDRKTALSNRRCEETITFVGETLSDAQLAYVQQNCIHRIKTSPSSHLSVSQPSKRLCSLTGLLQCPNAPTLDNSAQCGLIKVFPLFHFGTNYLVETWIQSSESENSVPGLYLRIHEAYMLQRSQRRQPKRLKSGNGSSFIVTSAPAEFDNRYQKH</sequence>
<keyword evidence="3" id="KW-1185">Reference proteome</keyword>
<name>H2KNP9_CLOSI</name>
<dbReference type="Proteomes" id="UP000008909">
    <property type="component" value="Unassembled WGS sequence"/>
</dbReference>
<protein>
    <submittedName>
        <fullName evidence="2">Uncharacterized protein</fullName>
    </submittedName>
</protein>
<reference evidence="2" key="1">
    <citation type="journal article" date="2011" name="Genome Biol.">
        <title>The draft genome of the carcinogenic human liver fluke Clonorchis sinensis.</title>
        <authorList>
            <person name="Wang X."/>
            <person name="Chen W."/>
            <person name="Huang Y."/>
            <person name="Sun J."/>
            <person name="Men J."/>
            <person name="Liu H."/>
            <person name="Luo F."/>
            <person name="Guo L."/>
            <person name="Lv X."/>
            <person name="Deng C."/>
            <person name="Zhou C."/>
            <person name="Fan Y."/>
            <person name="Li X."/>
            <person name="Huang L."/>
            <person name="Hu Y."/>
            <person name="Liang C."/>
            <person name="Hu X."/>
            <person name="Xu J."/>
            <person name="Yu X."/>
        </authorList>
    </citation>
    <scope>NUCLEOTIDE SEQUENCE [LARGE SCALE GENOMIC DNA]</scope>
    <source>
        <strain evidence="2">Henan</strain>
    </source>
</reference>
<organism evidence="2 3">
    <name type="scientific">Clonorchis sinensis</name>
    <name type="common">Chinese liver fluke</name>
    <dbReference type="NCBI Taxonomy" id="79923"/>
    <lineage>
        <taxon>Eukaryota</taxon>
        <taxon>Metazoa</taxon>
        <taxon>Spiralia</taxon>
        <taxon>Lophotrochozoa</taxon>
        <taxon>Platyhelminthes</taxon>
        <taxon>Trematoda</taxon>
        <taxon>Digenea</taxon>
        <taxon>Opisthorchiida</taxon>
        <taxon>Opisthorchiata</taxon>
        <taxon>Opisthorchiidae</taxon>
        <taxon>Clonorchis</taxon>
    </lineage>
</organism>
<evidence type="ECO:0000256" key="1">
    <source>
        <dbReference type="SAM" id="MobiDB-lite"/>
    </source>
</evidence>
<reference key="2">
    <citation type="submission" date="2011-10" db="EMBL/GenBank/DDBJ databases">
        <title>The genome and transcriptome sequence of Clonorchis sinensis provide insights into the carcinogenic liver fluke.</title>
        <authorList>
            <person name="Wang X."/>
            <person name="Huang Y."/>
            <person name="Chen W."/>
            <person name="Liu H."/>
            <person name="Guo L."/>
            <person name="Chen Y."/>
            <person name="Luo F."/>
            <person name="Zhou W."/>
            <person name="Sun J."/>
            <person name="Mao Q."/>
            <person name="Liang P."/>
            <person name="Zhou C."/>
            <person name="Tian Y."/>
            <person name="Men J."/>
            <person name="Lv X."/>
            <person name="Huang L."/>
            <person name="Zhou J."/>
            <person name="Hu Y."/>
            <person name="Li R."/>
            <person name="Zhang F."/>
            <person name="Lei H."/>
            <person name="Li X."/>
            <person name="Hu X."/>
            <person name="Liang C."/>
            <person name="Xu J."/>
            <person name="Wu Z."/>
            <person name="Yu X."/>
        </authorList>
    </citation>
    <scope>NUCLEOTIDE SEQUENCE</scope>
    <source>
        <strain>Henan</strain>
    </source>
</reference>